<dbReference type="GeneID" id="25408996"/>
<dbReference type="EC" id="2.7.11.1" evidence="3"/>
<evidence type="ECO:0000256" key="6">
    <source>
        <dbReference type="ARBA" id="ARBA00030980"/>
    </source>
</evidence>
<dbReference type="STRING" id="1043004.A0A074WTI9"/>
<organism evidence="11 12">
    <name type="scientific">Aureobasidium namibiae CBS 147.97</name>
    <dbReference type="NCBI Taxonomy" id="1043004"/>
    <lineage>
        <taxon>Eukaryota</taxon>
        <taxon>Fungi</taxon>
        <taxon>Dikarya</taxon>
        <taxon>Ascomycota</taxon>
        <taxon>Pezizomycotina</taxon>
        <taxon>Dothideomycetes</taxon>
        <taxon>Dothideomycetidae</taxon>
        <taxon>Dothideales</taxon>
        <taxon>Saccotheciaceae</taxon>
        <taxon>Aureobasidium</taxon>
    </lineage>
</organism>
<dbReference type="RefSeq" id="XP_013430792.1">
    <property type="nucleotide sequence ID" value="XM_013575338.1"/>
</dbReference>
<evidence type="ECO:0000256" key="1">
    <source>
        <dbReference type="ARBA" id="ARBA00003747"/>
    </source>
</evidence>
<dbReference type="GO" id="GO:0004674">
    <property type="term" value="F:protein serine/threonine kinase activity"/>
    <property type="evidence" value="ECO:0007669"/>
    <property type="project" value="UniProtKB-EC"/>
</dbReference>
<dbReference type="AlphaFoldDB" id="A0A074WTI9"/>
<comment type="subunit">
    <text evidence="2">Component of the EKC/KEOPS complex composed of at least BUD32, CGI121, GON7, KAE1 and PCC1; the whole complex dimerizes.</text>
</comment>
<evidence type="ECO:0000313" key="11">
    <source>
        <dbReference type="EMBL" id="KEQ76520.1"/>
    </source>
</evidence>
<dbReference type="PANTHER" id="PTHR44305:SF24">
    <property type="entry name" value="TYROSINE-PROTEIN KINASE C03B1.5-RELATED"/>
    <property type="match status" value="1"/>
</dbReference>
<evidence type="ECO:0000256" key="8">
    <source>
        <dbReference type="ARBA" id="ARBA00047899"/>
    </source>
</evidence>
<sequence length="443" mass="50816">MVRPRHPTPLYPGLDRRAYGGLRHGAQDKLIDRFLRWTFRRPPRAKPGRALHEGEWLPMQPDYNQGEQPLGEGGMGIVHLWCYIDNNNRIRDRVIVKQVHPGVFSWERKDMWRDGEVGGEPREHMLSNKVYENLEASTAGHGKFMTECLGYGSIRDPNLNIDWTTGLMAPSAIAGYKLYFEYCPFGDLRNAIIRQSNAGEFFHEGFIWMVFEALAECAVAMTKDPIVHMDITTSNVLLSNNDPQRFKIWPTPKLSDFGSARIINSSTARRRGPVEAMHPYFTPPELGVMRGDWEVDGLKVSHRTNVWQIGLVITCMMRLEFYLPETDWRTGPSSIHPNDELHFHDPNQRELHPHSFQHANCNYSPNLLALVRQCMRYDPARRPSPRALLQRIQARIPGSCGGMDTYTGDRNGSIPWNKTEKLRGLKKDNEWPLGDDAEVVDVF</sequence>
<dbReference type="PANTHER" id="PTHR44305">
    <property type="entry name" value="SI:DKEY-192D15.2-RELATED"/>
    <property type="match status" value="1"/>
</dbReference>
<name>A0A074WTI9_9PEZI</name>
<dbReference type="Gene3D" id="1.10.510.10">
    <property type="entry name" value="Transferase(Phosphotransferase) domain 1"/>
    <property type="match status" value="1"/>
</dbReference>
<comment type="catalytic activity">
    <reaction evidence="8">
        <text>L-threonyl-[protein] + ATP = O-phospho-L-threonyl-[protein] + ADP + H(+)</text>
        <dbReference type="Rhea" id="RHEA:46608"/>
        <dbReference type="Rhea" id="RHEA-COMP:11060"/>
        <dbReference type="Rhea" id="RHEA-COMP:11605"/>
        <dbReference type="ChEBI" id="CHEBI:15378"/>
        <dbReference type="ChEBI" id="CHEBI:30013"/>
        <dbReference type="ChEBI" id="CHEBI:30616"/>
        <dbReference type="ChEBI" id="CHEBI:61977"/>
        <dbReference type="ChEBI" id="CHEBI:456216"/>
        <dbReference type="EC" id="2.7.11.1"/>
    </reaction>
</comment>
<evidence type="ECO:0000256" key="3">
    <source>
        <dbReference type="ARBA" id="ARBA00012513"/>
    </source>
</evidence>
<dbReference type="InterPro" id="IPR008266">
    <property type="entry name" value="Tyr_kinase_AS"/>
</dbReference>
<accession>A0A074WTI9</accession>
<keyword evidence="12" id="KW-1185">Reference proteome</keyword>
<reference evidence="11 12" key="1">
    <citation type="journal article" date="2014" name="BMC Genomics">
        <title>Genome sequencing of four Aureobasidium pullulans varieties: biotechnological potential, stress tolerance, and description of new species.</title>
        <authorList>
            <person name="Gostin Ar C."/>
            <person name="Ohm R.A."/>
            <person name="Kogej T."/>
            <person name="Sonjak S."/>
            <person name="Turk M."/>
            <person name="Zajc J."/>
            <person name="Zalar P."/>
            <person name="Grube M."/>
            <person name="Sun H."/>
            <person name="Han J."/>
            <person name="Sharma A."/>
            <person name="Chiniquy J."/>
            <person name="Ngan C.Y."/>
            <person name="Lipzen A."/>
            <person name="Barry K."/>
            <person name="Grigoriev I.V."/>
            <person name="Gunde-Cimerman N."/>
        </authorList>
    </citation>
    <scope>NUCLEOTIDE SEQUENCE [LARGE SCALE GENOMIC DNA]</scope>
    <source>
        <strain evidence="11 12">CBS 147.97</strain>
    </source>
</reference>
<dbReference type="Proteomes" id="UP000027730">
    <property type="component" value="Unassembled WGS sequence"/>
</dbReference>
<evidence type="ECO:0000256" key="7">
    <source>
        <dbReference type="ARBA" id="ARBA00033194"/>
    </source>
</evidence>
<protein>
    <recommendedName>
        <fullName evidence="5">EKC/KEOPS complex subunit BUD32</fullName>
        <ecNumber evidence="3">2.7.11.1</ecNumber>
    </recommendedName>
    <alternativeName>
        <fullName evidence="6 7">Atypical Serine/threonine protein kinase BUD32</fullName>
    </alternativeName>
    <alternativeName>
        <fullName evidence="4">EKC/KEOPS complex subunit bud32</fullName>
    </alternativeName>
</protein>
<proteinExistence type="predicted"/>
<evidence type="ECO:0000256" key="5">
    <source>
        <dbReference type="ARBA" id="ARBA00019973"/>
    </source>
</evidence>
<evidence type="ECO:0000259" key="10">
    <source>
        <dbReference type="PROSITE" id="PS50011"/>
    </source>
</evidence>
<evidence type="ECO:0000313" key="12">
    <source>
        <dbReference type="Proteomes" id="UP000027730"/>
    </source>
</evidence>
<comment type="function">
    <text evidence="1">Component of the EKC/KEOPS complex that is required for the formation of a threonylcarbamoyl group on adenosine at position 37 (t(6)A37) in tRNAs that read codons beginning with adenine. The complex is probably involved in the transfer of the threonylcarbamoyl moiety of threonylcarbamoyl-AMP (TC-AMP) to the N6 group of A37. BUD32 has ATPase activity in the context of the EKC/KEOPS complex and likely plays a supporting role to the catalytic subunit KAE1. The EKC/KEOPS complex also promotes both telomere uncapping and telomere elongation. The complex is required for efficient recruitment of transcriptional coactivators.</text>
</comment>
<keyword evidence="11" id="KW-0808">Transferase</keyword>
<dbReference type="InterPro" id="IPR000719">
    <property type="entry name" value="Prot_kinase_dom"/>
</dbReference>
<evidence type="ECO:0000256" key="9">
    <source>
        <dbReference type="ARBA" id="ARBA00048679"/>
    </source>
</evidence>
<keyword evidence="11" id="KW-0418">Kinase</keyword>
<dbReference type="SUPFAM" id="SSF56112">
    <property type="entry name" value="Protein kinase-like (PK-like)"/>
    <property type="match status" value="1"/>
</dbReference>
<dbReference type="HOGENOM" id="CLU_708945_0_0_1"/>
<feature type="domain" description="Protein kinase" evidence="10">
    <location>
        <begin position="64"/>
        <end position="396"/>
    </location>
</feature>
<dbReference type="GO" id="GO:0005524">
    <property type="term" value="F:ATP binding"/>
    <property type="evidence" value="ECO:0007669"/>
    <property type="project" value="InterPro"/>
</dbReference>
<dbReference type="InterPro" id="IPR011009">
    <property type="entry name" value="Kinase-like_dom_sf"/>
</dbReference>
<evidence type="ECO:0000256" key="4">
    <source>
        <dbReference type="ARBA" id="ARBA00013948"/>
    </source>
</evidence>
<dbReference type="PROSITE" id="PS00109">
    <property type="entry name" value="PROTEIN_KINASE_TYR"/>
    <property type="match status" value="1"/>
</dbReference>
<comment type="catalytic activity">
    <reaction evidence="9">
        <text>L-seryl-[protein] + ATP = O-phospho-L-seryl-[protein] + ADP + H(+)</text>
        <dbReference type="Rhea" id="RHEA:17989"/>
        <dbReference type="Rhea" id="RHEA-COMP:9863"/>
        <dbReference type="Rhea" id="RHEA-COMP:11604"/>
        <dbReference type="ChEBI" id="CHEBI:15378"/>
        <dbReference type="ChEBI" id="CHEBI:29999"/>
        <dbReference type="ChEBI" id="CHEBI:30616"/>
        <dbReference type="ChEBI" id="CHEBI:83421"/>
        <dbReference type="ChEBI" id="CHEBI:456216"/>
        <dbReference type="EC" id="2.7.11.1"/>
    </reaction>
</comment>
<dbReference type="OrthoDB" id="310217at2759"/>
<dbReference type="PROSITE" id="PS50011">
    <property type="entry name" value="PROTEIN_KINASE_DOM"/>
    <property type="match status" value="1"/>
</dbReference>
<gene>
    <name evidence="11" type="ORF">M436DRAFT_38308</name>
</gene>
<dbReference type="InterPro" id="IPR053083">
    <property type="entry name" value="TF_kinase-domain_protein"/>
</dbReference>
<dbReference type="Pfam" id="PF00069">
    <property type="entry name" value="Pkinase"/>
    <property type="match status" value="1"/>
</dbReference>
<evidence type="ECO:0000256" key="2">
    <source>
        <dbReference type="ARBA" id="ARBA00011534"/>
    </source>
</evidence>
<dbReference type="EMBL" id="KL584703">
    <property type="protein sequence ID" value="KEQ76520.1"/>
    <property type="molecule type" value="Genomic_DNA"/>
</dbReference>